<dbReference type="PANTHER" id="PTHR30250">
    <property type="entry name" value="PST FAMILY PREDICTED COLANIC ACID TRANSPORTER"/>
    <property type="match status" value="1"/>
</dbReference>
<dbReference type="Proteomes" id="UP000251281">
    <property type="component" value="Unassembled WGS sequence"/>
</dbReference>
<feature type="transmembrane region" description="Helical" evidence="7">
    <location>
        <begin position="111"/>
        <end position="133"/>
    </location>
</feature>
<dbReference type="Pfam" id="PF13440">
    <property type="entry name" value="Polysacc_synt_3"/>
    <property type="match status" value="1"/>
</dbReference>
<evidence type="ECO:0000313" key="8">
    <source>
        <dbReference type="EMBL" id="RAW56742.1"/>
    </source>
</evidence>
<name>A0A329U4M2_9FIRM</name>
<evidence type="ECO:0000313" key="9">
    <source>
        <dbReference type="Proteomes" id="UP000251281"/>
    </source>
</evidence>
<comment type="similarity">
    <text evidence="2">Belongs to the polysaccharide synthase family.</text>
</comment>
<dbReference type="AlphaFoldDB" id="A0A329U4M2"/>
<reference evidence="8 9" key="1">
    <citation type="submission" date="2018-02" db="EMBL/GenBank/DDBJ databases">
        <title>Complete genome sequencing of Faecalibacterium prausnitzii strains isolated from the human gut.</title>
        <authorList>
            <person name="Fitzgerald B.C."/>
            <person name="Shkoporov A.N."/>
            <person name="Ross P.R."/>
            <person name="Hill C."/>
        </authorList>
    </citation>
    <scope>NUCLEOTIDE SEQUENCE [LARGE SCALE GENOMIC DNA]</scope>
    <source>
        <strain evidence="8 9">APC923/51-1</strain>
    </source>
</reference>
<dbReference type="PANTHER" id="PTHR30250:SF10">
    <property type="entry name" value="LIPOPOLYSACCHARIDE BIOSYNTHESIS PROTEIN WZXC"/>
    <property type="match status" value="1"/>
</dbReference>
<keyword evidence="4 7" id="KW-0812">Transmembrane</keyword>
<keyword evidence="6 7" id="KW-0472">Membrane</keyword>
<organism evidence="8 9">
    <name type="scientific">Faecalibacterium prausnitzii</name>
    <dbReference type="NCBI Taxonomy" id="853"/>
    <lineage>
        <taxon>Bacteria</taxon>
        <taxon>Bacillati</taxon>
        <taxon>Bacillota</taxon>
        <taxon>Clostridia</taxon>
        <taxon>Eubacteriales</taxon>
        <taxon>Oscillospiraceae</taxon>
        <taxon>Faecalibacterium</taxon>
    </lineage>
</organism>
<evidence type="ECO:0000256" key="7">
    <source>
        <dbReference type="SAM" id="Phobius"/>
    </source>
</evidence>
<feature type="transmembrane region" description="Helical" evidence="7">
    <location>
        <begin position="81"/>
        <end position="105"/>
    </location>
</feature>
<evidence type="ECO:0000256" key="3">
    <source>
        <dbReference type="ARBA" id="ARBA00022475"/>
    </source>
</evidence>
<dbReference type="InterPro" id="IPR050833">
    <property type="entry name" value="Poly_Biosynth_Transport"/>
</dbReference>
<feature type="transmembrane region" description="Helical" evidence="7">
    <location>
        <begin position="172"/>
        <end position="193"/>
    </location>
</feature>
<keyword evidence="3" id="KW-1003">Cell membrane</keyword>
<evidence type="ECO:0000256" key="1">
    <source>
        <dbReference type="ARBA" id="ARBA00004651"/>
    </source>
</evidence>
<comment type="subcellular location">
    <subcellularLocation>
        <location evidence="1">Cell membrane</location>
        <topology evidence="1">Multi-pass membrane protein</topology>
    </subcellularLocation>
</comment>
<feature type="transmembrane region" description="Helical" evidence="7">
    <location>
        <begin position="416"/>
        <end position="437"/>
    </location>
</feature>
<feature type="transmembrane region" description="Helical" evidence="7">
    <location>
        <begin position="21"/>
        <end position="39"/>
    </location>
</feature>
<protein>
    <submittedName>
        <fullName evidence="8">Flippase</fullName>
    </submittedName>
</protein>
<dbReference type="GO" id="GO:0005886">
    <property type="term" value="C:plasma membrane"/>
    <property type="evidence" value="ECO:0007669"/>
    <property type="project" value="UniProtKB-SubCell"/>
</dbReference>
<feature type="transmembrane region" description="Helical" evidence="7">
    <location>
        <begin position="444"/>
        <end position="462"/>
    </location>
</feature>
<feature type="transmembrane region" description="Helical" evidence="7">
    <location>
        <begin position="45"/>
        <end position="69"/>
    </location>
</feature>
<evidence type="ECO:0000256" key="5">
    <source>
        <dbReference type="ARBA" id="ARBA00022989"/>
    </source>
</evidence>
<sequence>MVGQNNGVVLKNFIWRFAERCGAQLVTFIVSIVLARILAPEDYGQIALITVFTTIMQVFVDSGLGTALIQKKDADDLDFSSVFYFNFAVCLILYAVMFVGAPFIAGFYNDMSLTSIIRVISLTIVISGVKGIQQSYVSRNMLFKRFFYATLGGTIFSAFLGVALAYAGFGVWAIVAQQLSNTTIDTLILWLTVKWRPKKMFSWERLKELLSYGWKLLVSALLDTVYNNIRSLIIGKLYSSADLAYYDQGKKFPNVIVTNINTSIDSVLLPTMSNAQDDRAHVKSMTRRSIKTSTYIMAPMMMGLTFCADPIVRLVLTDKWLPCVPFLRIFCITYMFYPIHTANLNAIKAMGRSDYFLKLEIAKKIVGMILLVSTMWFGVMAMAYSLLISTLASMIINSWPNKELLGYSFKEQMLDIFPGILLALLMGVVISFVQLLGLFSVVTLLIQIPLGAAIYVGASYALKIESFEYLLQIVKGFAVKRAK</sequence>
<evidence type="ECO:0000256" key="6">
    <source>
        <dbReference type="ARBA" id="ARBA00023136"/>
    </source>
</evidence>
<gene>
    <name evidence="8" type="ORF">C4N24_09980</name>
</gene>
<feature type="transmembrane region" description="Helical" evidence="7">
    <location>
        <begin position="145"/>
        <end position="166"/>
    </location>
</feature>
<dbReference type="EMBL" id="PRLD01000009">
    <property type="protein sequence ID" value="RAW56742.1"/>
    <property type="molecule type" value="Genomic_DNA"/>
</dbReference>
<proteinExistence type="inferred from homology"/>
<comment type="caution">
    <text evidence="8">The sequence shown here is derived from an EMBL/GenBank/DDBJ whole genome shotgun (WGS) entry which is preliminary data.</text>
</comment>
<dbReference type="CDD" id="cd13127">
    <property type="entry name" value="MATE_tuaB_like"/>
    <property type="match status" value="1"/>
</dbReference>
<feature type="transmembrane region" description="Helical" evidence="7">
    <location>
        <begin position="368"/>
        <end position="396"/>
    </location>
</feature>
<dbReference type="RefSeq" id="WP_112091294.1">
    <property type="nucleotide sequence ID" value="NZ_PRLD01000009.1"/>
</dbReference>
<keyword evidence="5 7" id="KW-1133">Transmembrane helix</keyword>
<evidence type="ECO:0000256" key="4">
    <source>
        <dbReference type="ARBA" id="ARBA00022692"/>
    </source>
</evidence>
<accession>A0A329U4M2</accession>
<feature type="transmembrane region" description="Helical" evidence="7">
    <location>
        <begin position="327"/>
        <end position="347"/>
    </location>
</feature>
<evidence type="ECO:0000256" key="2">
    <source>
        <dbReference type="ARBA" id="ARBA00007430"/>
    </source>
</evidence>
<feature type="transmembrane region" description="Helical" evidence="7">
    <location>
        <begin position="295"/>
        <end position="315"/>
    </location>
</feature>